<evidence type="ECO:0000313" key="4">
    <source>
        <dbReference type="Proteomes" id="UP000535890"/>
    </source>
</evidence>
<name>A0A7Y9DTD1_9PSEU</name>
<organism evidence="3 4">
    <name type="scientific">Actinomycetospora corticicola</name>
    <dbReference type="NCBI Taxonomy" id="663602"/>
    <lineage>
        <taxon>Bacteria</taxon>
        <taxon>Bacillati</taxon>
        <taxon>Actinomycetota</taxon>
        <taxon>Actinomycetes</taxon>
        <taxon>Pseudonocardiales</taxon>
        <taxon>Pseudonocardiaceae</taxon>
        <taxon>Actinomycetospora</taxon>
    </lineage>
</organism>
<dbReference type="Proteomes" id="UP000535890">
    <property type="component" value="Unassembled WGS sequence"/>
</dbReference>
<protein>
    <submittedName>
        <fullName evidence="3">DNA-binding PadR family transcriptional regulator</fullName>
    </submittedName>
</protein>
<keyword evidence="4" id="KW-1185">Reference proteome</keyword>
<dbReference type="InterPro" id="IPR005149">
    <property type="entry name" value="Tscrpt_reg_PadR_N"/>
</dbReference>
<dbReference type="Gene3D" id="1.10.10.10">
    <property type="entry name" value="Winged helix-like DNA-binding domain superfamily/Winged helix DNA-binding domain"/>
    <property type="match status" value="1"/>
</dbReference>
<evidence type="ECO:0000259" key="2">
    <source>
        <dbReference type="Pfam" id="PF03551"/>
    </source>
</evidence>
<dbReference type="InterPro" id="IPR052509">
    <property type="entry name" value="Metal_resp_DNA-bind_regulator"/>
</dbReference>
<evidence type="ECO:0000313" key="3">
    <source>
        <dbReference type="EMBL" id="NYD35150.1"/>
    </source>
</evidence>
<reference evidence="3 4" key="1">
    <citation type="submission" date="2020-07" db="EMBL/GenBank/DDBJ databases">
        <title>Sequencing the genomes of 1000 actinobacteria strains.</title>
        <authorList>
            <person name="Klenk H.-P."/>
        </authorList>
    </citation>
    <scope>NUCLEOTIDE SEQUENCE [LARGE SCALE GENOMIC DNA]</scope>
    <source>
        <strain evidence="3 4">DSM 45772</strain>
    </source>
</reference>
<sequence length="106" mass="11144">MPGPRITPQTASVLAALLDREQAWGFEIGRATGLKAGTIYPILARLVAAGWVEDAWEDPELGRAEGRPSRRYYRLTTTGRARAVHATASGSPTPGAVGDALPGTSS</sequence>
<comment type="caution">
    <text evidence="3">The sequence shown here is derived from an EMBL/GenBank/DDBJ whole genome shotgun (WGS) entry which is preliminary data.</text>
</comment>
<dbReference type="CDD" id="cd00090">
    <property type="entry name" value="HTH_ARSR"/>
    <property type="match status" value="1"/>
</dbReference>
<dbReference type="SUPFAM" id="SSF46785">
    <property type="entry name" value="Winged helix' DNA-binding domain"/>
    <property type="match status" value="1"/>
</dbReference>
<dbReference type="GO" id="GO:0003677">
    <property type="term" value="F:DNA binding"/>
    <property type="evidence" value="ECO:0007669"/>
    <property type="project" value="UniProtKB-KW"/>
</dbReference>
<dbReference type="EMBL" id="JACCBN010000001">
    <property type="protein sequence ID" value="NYD35150.1"/>
    <property type="molecule type" value="Genomic_DNA"/>
</dbReference>
<dbReference type="InterPro" id="IPR036390">
    <property type="entry name" value="WH_DNA-bd_sf"/>
</dbReference>
<evidence type="ECO:0000256" key="1">
    <source>
        <dbReference type="SAM" id="MobiDB-lite"/>
    </source>
</evidence>
<dbReference type="PANTHER" id="PTHR33169:SF14">
    <property type="entry name" value="TRANSCRIPTIONAL REGULATOR RV3488"/>
    <property type="match status" value="1"/>
</dbReference>
<gene>
    <name evidence="3" type="ORF">BJ983_001252</name>
</gene>
<proteinExistence type="predicted"/>
<feature type="domain" description="Transcription regulator PadR N-terminal" evidence="2">
    <location>
        <begin position="33"/>
        <end position="82"/>
    </location>
</feature>
<dbReference type="PANTHER" id="PTHR33169">
    <property type="entry name" value="PADR-FAMILY TRANSCRIPTIONAL REGULATOR"/>
    <property type="match status" value="1"/>
</dbReference>
<feature type="region of interest" description="Disordered" evidence="1">
    <location>
        <begin position="83"/>
        <end position="106"/>
    </location>
</feature>
<dbReference type="AlphaFoldDB" id="A0A7Y9DTD1"/>
<dbReference type="InterPro" id="IPR011991">
    <property type="entry name" value="ArsR-like_HTH"/>
</dbReference>
<dbReference type="Pfam" id="PF03551">
    <property type="entry name" value="PadR"/>
    <property type="match status" value="1"/>
</dbReference>
<dbReference type="InterPro" id="IPR036388">
    <property type="entry name" value="WH-like_DNA-bd_sf"/>
</dbReference>
<accession>A0A7Y9DTD1</accession>
<keyword evidence="3" id="KW-0238">DNA-binding</keyword>
<dbReference type="RefSeq" id="WP_343053798.1">
    <property type="nucleotide sequence ID" value="NZ_BAABHP010000004.1"/>
</dbReference>